<reference evidence="4 5" key="1">
    <citation type="submission" date="2015-09" db="EMBL/GenBank/DDBJ databases">
        <title>A metagenomics-based metabolic model of nitrate-dependent anaerobic oxidation of methane by Methanoperedens-like archaea.</title>
        <authorList>
            <person name="Arshad A."/>
            <person name="Speth D.R."/>
            <person name="De Graaf R.M."/>
            <person name="Op Den Camp H.J."/>
            <person name="Jetten M.S."/>
            <person name="Welte C.U."/>
        </authorList>
    </citation>
    <scope>NUCLEOTIDE SEQUENCE [LARGE SCALE GENOMIC DNA]</scope>
</reference>
<dbReference type="Proteomes" id="UP000050360">
    <property type="component" value="Unassembled WGS sequence"/>
</dbReference>
<dbReference type="Gene3D" id="3.40.50.2300">
    <property type="match status" value="1"/>
</dbReference>
<dbReference type="InterPro" id="IPR001789">
    <property type="entry name" value="Sig_transdc_resp-reg_receiver"/>
</dbReference>
<keyword evidence="1 2" id="KW-0597">Phosphoprotein</keyword>
<evidence type="ECO:0000256" key="2">
    <source>
        <dbReference type="PROSITE-ProRule" id="PRU00169"/>
    </source>
</evidence>
<evidence type="ECO:0000313" key="5">
    <source>
        <dbReference type="Proteomes" id="UP000050360"/>
    </source>
</evidence>
<gene>
    <name evidence="4" type="ORF">MPEBLZ_00906</name>
</gene>
<sequence length="333" mass="37977">MSRDILIVDDIRSTLENLGNEVRLNLAIEPFLADDPYQAFDILRYYPIKVLVTDQEMPGMTGTELVRKVKDDLGLKIPCIMLTGFADKVSASDVVNLGFFRFIDKDNARAELTQSIRQALRHYEMSALHESLIEVNKPLISKKSFLKFKNQVSLKLLRVSSIVNPFIREKDWHTELIAQRNIHGVHRVSVRHKANLSIEYGVNSEILLSVGLNLKKLFGGLESILENKISLEAKIKNEYEIEIQAENTLEVKEITDEPTNEGMILQSREYQSAPVYTRINCVFQIECSCCRIPRTFDISLDVPTNTIALRQVEHFDKGPSKKIYTGFFTGTII</sequence>
<dbReference type="EMBL" id="LKCM01000078">
    <property type="protein sequence ID" value="KPQ44539.1"/>
    <property type="molecule type" value="Genomic_DNA"/>
</dbReference>
<dbReference type="InterPro" id="IPR011006">
    <property type="entry name" value="CheY-like_superfamily"/>
</dbReference>
<protein>
    <submittedName>
        <fullName evidence="4">Response regulator receiver</fullName>
    </submittedName>
</protein>
<dbReference type="PANTHER" id="PTHR44591">
    <property type="entry name" value="STRESS RESPONSE REGULATOR PROTEIN 1"/>
    <property type="match status" value="1"/>
</dbReference>
<comment type="caution">
    <text evidence="4">The sequence shown here is derived from an EMBL/GenBank/DDBJ whole genome shotgun (WGS) entry which is preliminary data.</text>
</comment>
<dbReference type="SUPFAM" id="SSF52172">
    <property type="entry name" value="CheY-like"/>
    <property type="match status" value="1"/>
</dbReference>
<dbReference type="PROSITE" id="PS50110">
    <property type="entry name" value="RESPONSE_REGULATORY"/>
    <property type="match status" value="1"/>
</dbReference>
<feature type="modified residue" description="4-aspartylphosphate" evidence="2">
    <location>
        <position position="54"/>
    </location>
</feature>
<name>A0A0P8CC85_9EURY</name>
<dbReference type="GO" id="GO:0000160">
    <property type="term" value="P:phosphorelay signal transduction system"/>
    <property type="evidence" value="ECO:0007669"/>
    <property type="project" value="InterPro"/>
</dbReference>
<feature type="domain" description="Response regulatory" evidence="3">
    <location>
        <begin position="4"/>
        <end position="120"/>
    </location>
</feature>
<dbReference type="InterPro" id="IPR050595">
    <property type="entry name" value="Bact_response_regulator"/>
</dbReference>
<accession>A0A0P8CC85</accession>
<dbReference type="PANTHER" id="PTHR44591:SF19">
    <property type="entry name" value="TWO-COMPONENT RESPONSE REGULATOR-RELATED"/>
    <property type="match status" value="1"/>
</dbReference>
<evidence type="ECO:0000313" key="4">
    <source>
        <dbReference type="EMBL" id="KPQ44539.1"/>
    </source>
</evidence>
<proteinExistence type="predicted"/>
<dbReference type="Pfam" id="PF00072">
    <property type="entry name" value="Response_reg"/>
    <property type="match status" value="1"/>
</dbReference>
<evidence type="ECO:0000259" key="3">
    <source>
        <dbReference type="PROSITE" id="PS50110"/>
    </source>
</evidence>
<evidence type="ECO:0000256" key="1">
    <source>
        <dbReference type="ARBA" id="ARBA00022553"/>
    </source>
</evidence>
<dbReference type="AlphaFoldDB" id="A0A0P8CC85"/>
<dbReference type="SMART" id="SM00448">
    <property type="entry name" value="REC"/>
    <property type="match status" value="1"/>
</dbReference>
<organism evidence="4 5">
    <name type="scientific">Candidatus Methanoperedens nitratireducens</name>
    <dbReference type="NCBI Taxonomy" id="1392998"/>
    <lineage>
        <taxon>Archaea</taxon>
        <taxon>Methanobacteriati</taxon>
        <taxon>Methanobacteriota</taxon>
        <taxon>Stenosarchaea group</taxon>
        <taxon>Methanomicrobia</taxon>
        <taxon>Methanosarcinales</taxon>
        <taxon>ANME-2 cluster</taxon>
        <taxon>Candidatus Methanoperedentaceae</taxon>
        <taxon>Candidatus Methanoperedens</taxon>
    </lineage>
</organism>